<evidence type="ECO:0000259" key="10">
    <source>
        <dbReference type="PROSITE" id="PS50053"/>
    </source>
</evidence>
<dbReference type="FunFam" id="3.10.20.90:FF:000096">
    <property type="entry name" value="Ubiquitin thioesterase OTU1"/>
    <property type="match status" value="1"/>
</dbReference>
<dbReference type="GO" id="GO:0005634">
    <property type="term" value="C:nucleus"/>
    <property type="evidence" value="ECO:0007669"/>
    <property type="project" value="TreeGrafter"/>
</dbReference>
<feature type="domain" description="Ubiquitin-like" evidence="10">
    <location>
        <begin position="4"/>
        <end position="79"/>
    </location>
</feature>
<dbReference type="PANTHER" id="PTHR13312">
    <property type="entry name" value="HIV-INDUCED PROTEIN-7-LIKE PROTEASE"/>
    <property type="match status" value="1"/>
</dbReference>
<evidence type="ECO:0000256" key="2">
    <source>
        <dbReference type="ARBA" id="ARBA00022670"/>
    </source>
</evidence>
<dbReference type="Pfam" id="PF21403">
    <property type="entry name" value="OTU1_UBXL"/>
    <property type="match status" value="1"/>
</dbReference>
<dbReference type="InterPro" id="IPR000626">
    <property type="entry name" value="Ubiquitin-like_dom"/>
</dbReference>
<dbReference type="InterPro" id="IPR038765">
    <property type="entry name" value="Papain-like_cys_pep_sf"/>
</dbReference>
<dbReference type="SUPFAM" id="SSF54001">
    <property type="entry name" value="Cysteine proteinases"/>
    <property type="match status" value="1"/>
</dbReference>
<dbReference type="Gene3D" id="3.10.20.90">
    <property type="entry name" value="Phosphatidylinositol 3-kinase Catalytic Subunit, Chain A, domain 1"/>
    <property type="match status" value="1"/>
</dbReference>
<keyword evidence="8" id="KW-0862">Zinc</keyword>
<dbReference type="Pfam" id="PF24560">
    <property type="entry name" value="zf-C2H2_OTU1_C"/>
    <property type="match status" value="1"/>
</dbReference>
<dbReference type="GO" id="GO:0005829">
    <property type="term" value="C:cytosol"/>
    <property type="evidence" value="ECO:0007669"/>
    <property type="project" value="TreeGrafter"/>
</dbReference>
<dbReference type="CDD" id="cd17059">
    <property type="entry name" value="Ubl_OTU1"/>
    <property type="match status" value="1"/>
</dbReference>
<evidence type="ECO:0000256" key="1">
    <source>
        <dbReference type="ARBA" id="ARBA00000707"/>
    </source>
</evidence>
<evidence type="ECO:0000256" key="7">
    <source>
        <dbReference type="ARBA" id="ARBA00022807"/>
    </source>
</evidence>
<proteinExistence type="evidence at transcript level"/>
<dbReference type="Gene3D" id="3.90.70.80">
    <property type="match status" value="1"/>
</dbReference>
<gene>
    <name evidence="12" type="primary">Yod1</name>
</gene>
<evidence type="ECO:0000256" key="3">
    <source>
        <dbReference type="ARBA" id="ARBA00022723"/>
    </source>
</evidence>
<dbReference type="AlphaFoldDB" id="A0A6F9DWN6"/>
<keyword evidence="4" id="KW-0863">Zinc-finger</keyword>
<keyword evidence="9" id="KW-0963">Cytoplasm</keyword>
<evidence type="ECO:0000256" key="6">
    <source>
        <dbReference type="ARBA" id="ARBA00022801"/>
    </source>
</evidence>
<protein>
    <recommendedName>
        <fullName evidence="9">Ubiquitin thioesterase OTU</fullName>
        <ecNumber evidence="9">3.4.19.12</ecNumber>
    </recommendedName>
</protein>
<evidence type="ECO:0000256" key="4">
    <source>
        <dbReference type="ARBA" id="ARBA00022771"/>
    </source>
</evidence>
<dbReference type="SUPFAM" id="SSF54236">
    <property type="entry name" value="Ubiquitin-like"/>
    <property type="match status" value="1"/>
</dbReference>
<dbReference type="InterPro" id="IPR003323">
    <property type="entry name" value="OTU_dom"/>
</dbReference>
<dbReference type="InterPro" id="IPR057766">
    <property type="entry name" value="Znf-C2H2_OTU1-like_C"/>
</dbReference>
<keyword evidence="2" id="KW-0645">Protease</keyword>
<evidence type="ECO:0000313" key="12">
    <source>
        <dbReference type="EMBL" id="CAB3267832.1"/>
    </source>
</evidence>
<evidence type="ECO:0000256" key="5">
    <source>
        <dbReference type="ARBA" id="ARBA00022786"/>
    </source>
</evidence>
<dbReference type="PROSITE" id="PS50802">
    <property type="entry name" value="OTU"/>
    <property type="match status" value="1"/>
</dbReference>
<dbReference type="GO" id="GO:0030968">
    <property type="term" value="P:endoplasmic reticulum unfolded protein response"/>
    <property type="evidence" value="ECO:0007669"/>
    <property type="project" value="TreeGrafter"/>
</dbReference>
<dbReference type="InterPro" id="IPR048857">
    <property type="entry name" value="OTU1_Ubl"/>
</dbReference>
<dbReference type="GO" id="GO:0036503">
    <property type="term" value="P:ERAD pathway"/>
    <property type="evidence" value="ECO:0007669"/>
    <property type="project" value="TreeGrafter"/>
</dbReference>
<dbReference type="Pfam" id="PF02338">
    <property type="entry name" value="OTU"/>
    <property type="match status" value="1"/>
</dbReference>
<dbReference type="EMBL" id="LR791970">
    <property type="protein sequence ID" value="CAB3267832.1"/>
    <property type="molecule type" value="mRNA"/>
</dbReference>
<keyword evidence="3" id="KW-0479">Metal-binding</keyword>
<dbReference type="PANTHER" id="PTHR13312:SF0">
    <property type="entry name" value="UBIQUITIN THIOESTERASE OTU1"/>
    <property type="match status" value="1"/>
</dbReference>
<accession>A0A6F9DWN6</accession>
<dbReference type="CDD" id="cd22745">
    <property type="entry name" value="OTU_OTU1"/>
    <property type="match status" value="1"/>
</dbReference>
<evidence type="ECO:0000256" key="8">
    <source>
        <dbReference type="ARBA" id="ARBA00022833"/>
    </source>
</evidence>
<feature type="domain" description="OTU" evidence="11">
    <location>
        <begin position="97"/>
        <end position="224"/>
    </location>
</feature>
<dbReference type="GO" id="GO:0004843">
    <property type="term" value="F:cysteine-type deubiquitinase activity"/>
    <property type="evidence" value="ECO:0007669"/>
    <property type="project" value="UniProtKB-UniRule"/>
</dbReference>
<evidence type="ECO:0000256" key="9">
    <source>
        <dbReference type="RuleBase" id="RU367104"/>
    </source>
</evidence>
<keyword evidence="5 9" id="KW-0833">Ubl conjugation pathway</keyword>
<dbReference type="PROSITE" id="PS50053">
    <property type="entry name" value="UBIQUITIN_2"/>
    <property type="match status" value="1"/>
</dbReference>
<comment type="function">
    <text evidence="9">Hydrolase that can remove conjugated ubiquitin from proteins and may therefore play an important regulatory role at the level of protein turnover by preventing degradation.</text>
</comment>
<name>A0A6F9DWN6_9ASCI</name>
<keyword evidence="6 9" id="KW-0378">Hydrolase</keyword>
<evidence type="ECO:0000259" key="11">
    <source>
        <dbReference type="PROSITE" id="PS50802"/>
    </source>
</evidence>
<sequence>MESLRLRCKTSTGTHQLKSKLFANSTLAELKEAIKIVSGVEPCKQKIMTGYPPKQLDLSNNSLTLSDAHVRNGDTFTVVNTESRTHKQEAKLLEPVMKRKEVPADNSCLFYSVFFALNGYLTEANYSEAKHFRSKIANVVRSNPEKYSEAFLGRTTDEYSVWIQCDTSWGGGIELSILSEIYQVEIAAIDIQTQRVDNYGQDENYATRIFLLYDGIHYDPMFMDPQTSKLPHQTIFPKNDDLVLIQALKVAEEAHNARQFTDTANFTLRCLTCNKCLNGQTAAQAHAKETGHGNFGEIS</sequence>
<comment type="catalytic activity">
    <reaction evidence="1 9">
        <text>Thiol-dependent hydrolysis of ester, thioester, amide, peptide and isopeptide bonds formed by the C-terminal Gly of ubiquitin (a 76-residue protein attached to proteins as an intracellular targeting signal).</text>
        <dbReference type="EC" id="3.4.19.12"/>
    </reaction>
</comment>
<dbReference type="EC" id="3.4.19.12" evidence="9"/>
<dbReference type="GO" id="GO:0008270">
    <property type="term" value="F:zinc ion binding"/>
    <property type="evidence" value="ECO:0007669"/>
    <property type="project" value="UniProtKB-KW"/>
</dbReference>
<reference evidence="12" key="1">
    <citation type="submission" date="2020-04" db="EMBL/GenBank/DDBJ databases">
        <authorList>
            <person name="Neveu A P."/>
        </authorList>
    </citation>
    <scope>NUCLEOTIDE SEQUENCE</scope>
    <source>
        <tissue evidence="12">Whole embryo</tissue>
    </source>
</reference>
<keyword evidence="7 9" id="KW-0788">Thiol protease</keyword>
<organism evidence="12">
    <name type="scientific">Phallusia mammillata</name>
    <dbReference type="NCBI Taxonomy" id="59560"/>
    <lineage>
        <taxon>Eukaryota</taxon>
        <taxon>Metazoa</taxon>
        <taxon>Chordata</taxon>
        <taxon>Tunicata</taxon>
        <taxon>Ascidiacea</taxon>
        <taxon>Phlebobranchia</taxon>
        <taxon>Ascidiidae</taxon>
        <taxon>Phallusia</taxon>
    </lineage>
</organism>
<dbReference type="InterPro" id="IPR029071">
    <property type="entry name" value="Ubiquitin-like_domsf"/>
</dbReference>
<dbReference type="GO" id="GO:0016579">
    <property type="term" value="P:protein deubiquitination"/>
    <property type="evidence" value="ECO:0007669"/>
    <property type="project" value="TreeGrafter"/>
</dbReference>
<comment type="subcellular location">
    <subcellularLocation>
        <location evidence="9">Cytoplasm</location>
    </subcellularLocation>
</comment>